<accession>F3FNG5</accession>
<keyword evidence="1" id="KW-0227">DNA damage</keyword>
<feature type="compositionally biased region" description="Basic residues" evidence="2">
    <location>
        <begin position="452"/>
        <end position="472"/>
    </location>
</feature>
<evidence type="ECO:0000256" key="2">
    <source>
        <dbReference type="SAM" id="MobiDB-lite"/>
    </source>
</evidence>
<dbReference type="CDD" id="cd03468">
    <property type="entry name" value="PolY_like"/>
    <property type="match status" value="1"/>
</dbReference>
<protein>
    <recommendedName>
        <fullName evidence="5">UmuC domain-containing protein</fullName>
    </recommendedName>
</protein>
<sequence>MPNFTTIEHDPADIERLQQLLAAWAYGFSSNVSLKYPRVLLMEIESSLKLFGPWPVFEARLREELTTQGFRHRIVVAPNPIAARMLANMHDGLSIDCPHELRRRLEQMPLERIGLSRETATALTRMGLRSVRQVLALPRDTLARRFPASVLQHLDTLLGERPVALECYTPPDFFDVRIELNFDVESHQALLFPLKRLIADLVLFLAGRDSGVQRFSLHLEHVPGPETVVPETVVPVGLLSAERDASMLFELARGRLEQVLVASPVRAVRLLARDLPDFVPAHRQLFDERVQQTLPWEQLRERLRARLGDESVNGLRAQADYRPECAWQAHSSSKPVLPARGFTRPGWLLREPQPCRYRRPASWPGPSESNPGGGTAAMCAATITWSKPPVANAPGHIARLASRVNCCCMAGSHDQRIRRAALPVQLQLSAGRLERTRTVRTGIAPWLQGAGNHRRVHPGRHRTRLAGVQKHRSAVDRRQRNAHRKRPESRLAGGKPGRLRGAVHTDHGRAPQGQKG</sequence>
<evidence type="ECO:0008006" key="5">
    <source>
        <dbReference type="Google" id="ProtNLM"/>
    </source>
</evidence>
<evidence type="ECO:0000313" key="4">
    <source>
        <dbReference type="Proteomes" id="UP000004471"/>
    </source>
</evidence>
<dbReference type="GO" id="GO:0006281">
    <property type="term" value="P:DNA repair"/>
    <property type="evidence" value="ECO:0007669"/>
    <property type="project" value="TreeGrafter"/>
</dbReference>
<dbReference type="InterPro" id="IPR050356">
    <property type="entry name" value="SulA_CellDiv_inhibitor"/>
</dbReference>
<dbReference type="PANTHER" id="PTHR35369">
    <property type="entry name" value="BLR3025 PROTEIN-RELATED"/>
    <property type="match status" value="1"/>
</dbReference>
<dbReference type="PANTHER" id="PTHR35369:SF2">
    <property type="entry name" value="BLR3025 PROTEIN"/>
    <property type="match status" value="1"/>
</dbReference>
<dbReference type="PATRIC" id="fig|629262.5.peg.3892"/>
<reference evidence="3 4" key="1">
    <citation type="journal article" date="2011" name="PLoS Pathog.">
        <title>Dynamic evolution of pathogenicity revealed by sequencing and comparative genomics of 19 Pseudomonas syringae isolates.</title>
        <authorList>
            <person name="Baltrus D.A."/>
            <person name="Nishimura M.T."/>
            <person name="Romanchuk A."/>
            <person name="Chang J.H."/>
            <person name="Mukhtar M.S."/>
            <person name="Cherkis K."/>
            <person name="Roach J."/>
            <person name="Grant S.R."/>
            <person name="Jones C.D."/>
            <person name="Dangl J.L."/>
        </authorList>
    </citation>
    <scope>NUCLEOTIDE SEQUENCE [LARGE SCALE GENOMIC DNA]</scope>
    <source>
        <strain evidence="4">M301072PT</strain>
    </source>
</reference>
<dbReference type="Proteomes" id="UP000004471">
    <property type="component" value="Unassembled WGS sequence"/>
</dbReference>
<dbReference type="HOGENOM" id="CLU_527710_0_0_6"/>
<proteinExistence type="predicted"/>
<organism evidence="3 4">
    <name type="scientific">Pseudomonas syringae pv. japonica str. M301072</name>
    <dbReference type="NCBI Taxonomy" id="629262"/>
    <lineage>
        <taxon>Bacteria</taxon>
        <taxon>Pseudomonadati</taxon>
        <taxon>Pseudomonadota</taxon>
        <taxon>Gammaproteobacteria</taxon>
        <taxon>Pseudomonadales</taxon>
        <taxon>Pseudomonadaceae</taxon>
        <taxon>Pseudomonas</taxon>
        <taxon>Pseudomonas syringae</taxon>
    </lineage>
</organism>
<evidence type="ECO:0000256" key="1">
    <source>
        <dbReference type="ARBA" id="ARBA00022763"/>
    </source>
</evidence>
<dbReference type="AlphaFoldDB" id="F3FNG5"/>
<evidence type="ECO:0000313" key="3">
    <source>
        <dbReference type="EMBL" id="EGH31751.1"/>
    </source>
</evidence>
<dbReference type="InterPro" id="IPR043502">
    <property type="entry name" value="DNA/RNA_pol_sf"/>
</dbReference>
<comment type="caution">
    <text evidence="3">The sequence shown here is derived from an EMBL/GenBank/DDBJ whole genome shotgun (WGS) entry which is preliminary data.</text>
</comment>
<gene>
    <name evidence="3" type="ORF">PSYJA_23373</name>
</gene>
<name>F3FNG5_PSESX</name>
<feature type="region of interest" description="Disordered" evidence="2">
    <location>
        <begin position="449"/>
        <end position="516"/>
    </location>
</feature>
<dbReference type="SUPFAM" id="SSF56672">
    <property type="entry name" value="DNA/RNA polymerases"/>
    <property type="match status" value="1"/>
</dbReference>
<dbReference type="EMBL" id="AEAH01001047">
    <property type="protein sequence ID" value="EGH31751.1"/>
    <property type="molecule type" value="Genomic_DNA"/>
</dbReference>